<reference evidence="1" key="1">
    <citation type="submission" date="2014-11" db="EMBL/GenBank/DDBJ databases">
        <authorList>
            <person name="Amaro Gonzalez C."/>
        </authorList>
    </citation>
    <scope>NUCLEOTIDE SEQUENCE</scope>
</reference>
<sequence>MLYLAFPHSQWDCHRNVCKICITKNFEIDSRRTCQ</sequence>
<dbReference type="AlphaFoldDB" id="A0A0E9WFJ8"/>
<evidence type="ECO:0000313" key="1">
    <source>
        <dbReference type="EMBL" id="JAH89184.1"/>
    </source>
</evidence>
<reference evidence="1" key="2">
    <citation type="journal article" date="2015" name="Fish Shellfish Immunol.">
        <title>Early steps in the European eel (Anguilla anguilla)-Vibrio vulnificus interaction in the gills: Role of the RtxA13 toxin.</title>
        <authorList>
            <person name="Callol A."/>
            <person name="Pajuelo D."/>
            <person name="Ebbesson L."/>
            <person name="Teles M."/>
            <person name="MacKenzie S."/>
            <person name="Amaro C."/>
        </authorList>
    </citation>
    <scope>NUCLEOTIDE SEQUENCE</scope>
</reference>
<accession>A0A0E9WFJ8</accession>
<organism evidence="1">
    <name type="scientific">Anguilla anguilla</name>
    <name type="common">European freshwater eel</name>
    <name type="synonym">Muraena anguilla</name>
    <dbReference type="NCBI Taxonomy" id="7936"/>
    <lineage>
        <taxon>Eukaryota</taxon>
        <taxon>Metazoa</taxon>
        <taxon>Chordata</taxon>
        <taxon>Craniata</taxon>
        <taxon>Vertebrata</taxon>
        <taxon>Euteleostomi</taxon>
        <taxon>Actinopterygii</taxon>
        <taxon>Neopterygii</taxon>
        <taxon>Teleostei</taxon>
        <taxon>Anguilliformes</taxon>
        <taxon>Anguillidae</taxon>
        <taxon>Anguilla</taxon>
    </lineage>
</organism>
<name>A0A0E9WFJ8_ANGAN</name>
<dbReference type="EMBL" id="GBXM01019393">
    <property type="protein sequence ID" value="JAH89184.1"/>
    <property type="molecule type" value="Transcribed_RNA"/>
</dbReference>
<proteinExistence type="predicted"/>
<protein>
    <submittedName>
        <fullName evidence="1">Uncharacterized protein</fullName>
    </submittedName>
</protein>